<dbReference type="InterPro" id="IPR003591">
    <property type="entry name" value="Leu-rich_rpt_typical-subtyp"/>
</dbReference>
<dbReference type="GO" id="GO:0004674">
    <property type="term" value="F:protein serine/threonine kinase activity"/>
    <property type="evidence" value="ECO:0007669"/>
    <property type="project" value="UniProtKB-KW"/>
</dbReference>
<dbReference type="PROSITE" id="PS00107">
    <property type="entry name" value="PROTEIN_KINASE_ATP"/>
    <property type="match status" value="1"/>
</dbReference>
<dbReference type="OrthoDB" id="8532199at2"/>
<evidence type="ECO:0000313" key="5">
    <source>
        <dbReference type="EMBL" id="TWH64596.1"/>
    </source>
</evidence>
<dbReference type="PROSITE" id="PS50011">
    <property type="entry name" value="PROTEIN_KINASE_DOM"/>
    <property type="match status" value="1"/>
</dbReference>
<keyword evidence="6" id="KW-1185">Reference proteome</keyword>
<dbReference type="InterPro" id="IPR050216">
    <property type="entry name" value="LRR_domain-containing"/>
</dbReference>
<protein>
    <submittedName>
        <fullName evidence="5">Serine/threonine protein kinase</fullName>
    </submittedName>
</protein>
<evidence type="ECO:0000259" key="4">
    <source>
        <dbReference type="PROSITE" id="PS50011"/>
    </source>
</evidence>
<gene>
    <name evidence="5" type="ORF">LX59_02266</name>
</gene>
<keyword evidence="5" id="KW-0808">Transferase</keyword>
<dbReference type="InterPro" id="IPR017441">
    <property type="entry name" value="Protein_kinase_ATP_BS"/>
</dbReference>
<evidence type="ECO:0000256" key="2">
    <source>
        <dbReference type="ARBA" id="ARBA00022737"/>
    </source>
</evidence>
<name>A0A562I198_9GAMM</name>
<comment type="caution">
    <text evidence="5">The sequence shown here is derived from an EMBL/GenBank/DDBJ whole genome shotgun (WGS) entry which is preliminary data.</text>
</comment>
<dbReference type="InterPro" id="IPR001611">
    <property type="entry name" value="Leu-rich_rpt"/>
</dbReference>
<dbReference type="InterPro" id="IPR011009">
    <property type="entry name" value="Kinase-like_dom_sf"/>
</dbReference>
<reference evidence="5 6" key="1">
    <citation type="submission" date="2019-07" db="EMBL/GenBank/DDBJ databases">
        <title>Genomic Encyclopedia of Type Strains, Phase I: the one thousand microbial genomes (KMG-I) project.</title>
        <authorList>
            <person name="Kyrpides N."/>
        </authorList>
    </citation>
    <scope>NUCLEOTIDE SEQUENCE [LARGE SCALE GENOMIC DNA]</scope>
    <source>
        <strain evidence="5 6">DSM 375</strain>
    </source>
</reference>
<keyword evidence="3" id="KW-0547">Nucleotide-binding</keyword>
<dbReference type="SUPFAM" id="SSF56112">
    <property type="entry name" value="Protein kinase-like (PK-like)"/>
    <property type="match status" value="1"/>
</dbReference>
<dbReference type="Gene3D" id="1.10.510.10">
    <property type="entry name" value="Transferase(Phosphotransferase) domain 1"/>
    <property type="match status" value="1"/>
</dbReference>
<keyword evidence="1" id="KW-0433">Leucine-rich repeat</keyword>
<feature type="binding site" evidence="3">
    <location>
        <position position="237"/>
    </location>
    <ligand>
        <name>ATP</name>
        <dbReference type="ChEBI" id="CHEBI:30616"/>
    </ligand>
</feature>
<dbReference type="Gene3D" id="3.80.10.10">
    <property type="entry name" value="Ribonuclease Inhibitor"/>
    <property type="match status" value="2"/>
</dbReference>
<dbReference type="InterPro" id="IPR032675">
    <property type="entry name" value="LRR_dom_sf"/>
</dbReference>
<dbReference type="Pfam" id="PF07714">
    <property type="entry name" value="PK_Tyr_Ser-Thr"/>
    <property type="match status" value="1"/>
</dbReference>
<dbReference type="PROSITE" id="PS51450">
    <property type="entry name" value="LRR"/>
    <property type="match status" value="2"/>
</dbReference>
<dbReference type="GO" id="GO:0005524">
    <property type="term" value="F:ATP binding"/>
    <property type="evidence" value="ECO:0007669"/>
    <property type="project" value="UniProtKB-UniRule"/>
</dbReference>
<keyword evidence="5" id="KW-0418">Kinase</keyword>
<organism evidence="5 6">
    <name type="scientific">Azomonas agilis</name>
    <dbReference type="NCBI Taxonomy" id="116849"/>
    <lineage>
        <taxon>Bacteria</taxon>
        <taxon>Pseudomonadati</taxon>
        <taxon>Pseudomonadota</taxon>
        <taxon>Gammaproteobacteria</taxon>
        <taxon>Pseudomonadales</taxon>
        <taxon>Pseudomonadaceae</taxon>
        <taxon>Azomonas</taxon>
    </lineage>
</organism>
<dbReference type="InterPro" id="IPR000719">
    <property type="entry name" value="Prot_kinase_dom"/>
</dbReference>
<dbReference type="PANTHER" id="PTHR48051">
    <property type="match status" value="1"/>
</dbReference>
<evidence type="ECO:0000256" key="1">
    <source>
        <dbReference type="ARBA" id="ARBA00022614"/>
    </source>
</evidence>
<dbReference type="RefSeq" id="WP_144571966.1">
    <property type="nucleotide sequence ID" value="NZ_VLKG01000008.1"/>
</dbReference>
<accession>A0A562I198</accession>
<dbReference type="EMBL" id="VLKG01000008">
    <property type="protein sequence ID" value="TWH64596.1"/>
    <property type="molecule type" value="Genomic_DNA"/>
</dbReference>
<keyword evidence="3" id="KW-0067">ATP-binding</keyword>
<dbReference type="GO" id="GO:0005737">
    <property type="term" value="C:cytoplasm"/>
    <property type="evidence" value="ECO:0007669"/>
    <property type="project" value="TreeGrafter"/>
</dbReference>
<dbReference type="SMART" id="SM00364">
    <property type="entry name" value="LRR_BAC"/>
    <property type="match status" value="5"/>
</dbReference>
<dbReference type="AlphaFoldDB" id="A0A562I198"/>
<evidence type="ECO:0000256" key="3">
    <source>
        <dbReference type="PROSITE-ProRule" id="PRU10141"/>
    </source>
</evidence>
<dbReference type="InterPro" id="IPR001245">
    <property type="entry name" value="Ser-Thr/Tyr_kinase_cat_dom"/>
</dbReference>
<dbReference type="Pfam" id="PF00560">
    <property type="entry name" value="LRR_1"/>
    <property type="match status" value="1"/>
</dbReference>
<evidence type="ECO:0000313" key="6">
    <source>
        <dbReference type="Proteomes" id="UP000319627"/>
    </source>
</evidence>
<dbReference type="Gene3D" id="3.30.200.20">
    <property type="entry name" value="Phosphorylase Kinase, domain 1"/>
    <property type="match status" value="1"/>
</dbReference>
<dbReference type="SMART" id="SM00369">
    <property type="entry name" value="LRR_TYP"/>
    <property type="match status" value="5"/>
</dbReference>
<dbReference type="PANTHER" id="PTHR48051:SF1">
    <property type="entry name" value="RAS SUPPRESSOR PROTEIN 1"/>
    <property type="match status" value="1"/>
</dbReference>
<sequence length="442" mass="48786">MHSIEQLRAGQLVGIQRLKLACGLTEFPKEIYSLADSLEILDLTGNALSSLPEDLTRLHKLRILFCSENQFTELPEVLGQCPNLSMLGFKANRIRRVSAKALPPKLRWLILTDNALEALPDELGNCLYLQKLMLAGNRLRALPNLAACTRLELIRVAANQLTHLPAWLFQLPRLTWLAYAGNPFTHALEVQAIQHAAHAIPWTALQLEQKLGEGASGVIYQGRWSATETEDKAVAVKLFKGAVTSDGLPQCEMAACLQAETHDSLIPVLGRITQHPEEVQGLVMRLVGTEFRNLASPPSLESCTRDVYAPETRFSLEQVLHMAGNMASVAHHLHQQGILHGDFYAHNMLHDGQGQALLGDFGAASFYDPADPVLGAALPSLEVRAFGCLLEELLECCEPADQVEVWEGLQALKGDCLADDIQSRPLWSDIKVRLLNLRNFVK</sequence>
<feature type="domain" description="Protein kinase" evidence="4">
    <location>
        <begin position="205"/>
        <end position="442"/>
    </location>
</feature>
<dbReference type="Proteomes" id="UP000319627">
    <property type="component" value="Unassembled WGS sequence"/>
</dbReference>
<proteinExistence type="predicted"/>
<keyword evidence="5" id="KW-0723">Serine/threonine-protein kinase</keyword>
<keyword evidence="2" id="KW-0677">Repeat</keyword>
<dbReference type="SUPFAM" id="SSF52058">
    <property type="entry name" value="L domain-like"/>
    <property type="match status" value="1"/>
</dbReference>